<comment type="caution">
    <text evidence="2">The sequence shown here is derived from an EMBL/GenBank/DDBJ whole genome shotgun (WGS) entry which is preliminary data.</text>
</comment>
<dbReference type="PROSITE" id="PS51379">
    <property type="entry name" value="4FE4S_FER_2"/>
    <property type="match status" value="1"/>
</dbReference>
<dbReference type="Pfam" id="PF02906">
    <property type="entry name" value="Fe_hyd_lg_C"/>
    <property type="match status" value="1"/>
</dbReference>
<dbReference type="SUPFAM" id="SSF54862">
    <property type="entry name" value="4Fe-4S ferredoxins"/>
    <property type="match status" value="1"/>
</dbReference>
<protein>
    <submittedName>
        <fullName evidence="2">Iron hydrogenase</fullName>
    </submittedName>
</protein>
<evidence type="ECO:0000313" key="3">
    <source>
        <dbReference type="Proteomes" id="UP001298681"/>
    </source>
</evidence>
<dbReference type="PANTHER" id="PTHR11615">
    <property type="entry name" value="NITRATE, FORMATE, IRON DEHYDROGENASE"/>
    <property type="match status" value="1"/>
</dbReference>
<sequence length="416" mass="45584">MPTFNALYGRLVRASVKGKSEEELEKLRQEDFNPHHLDCLLNPEKYPTVWRVGDCNCSKEEAANCAGKCLFDALYTDENGNVQVNSKMCVGCAACVERCKAKNLVESKDILPTLDLIHRGGAPVYAIVAPAVISQFSDEVTPGKLRTAFKALGFAGMVEVALFADILTLKEALEFDANILTDQDYQLTSCCCPMWIAMLRRVYQELMPHVPAAVSPMVACGRAIKRLEPGAKVVFIGPCLAKKSEAREPDIADAVDYVLTFQEVRDLFDFADIHPEMMAEDNREHSSTGGRIYARAGGVSQAVQDCVQRLNPGRKIKVHAVQASGVPACKQLLNDLKEGKLDANFLEGMGCAGGCVGGPRALIGKELARDNVNRYGEEAPTPTPVDNPYVIELLHRLGFPTVESLLENDTLFTRTF</sequence>
<reference evidence="2 3" key="1">
    <citation type="submission" date="2022-01" db="EMBL/GenBank/DDBJ databases">
        <title>Collection of gut derived symbiotic bacterial strains cultured from healthy donors.</title>
        <authorList>
            <person name="Lin H."/>
            <person name="Kohout C."/>
            <person name="Waligurski E."/>
            <person name="Pamer E.G."/>
        </authorList>
    </citation>
    <scope>NUCLEOTIDE SEQUENCE [LARGE SCALE GENOMIC DNA]</scope>
    <source>
        <strain evidence="2 3">DFI.7.58</strain>
    </source>
</reference>
<organism evidence="2 3">
    <name type="scientific">Anaeromassilibacillus senegalensis</name>
    <dbReference type="NCBI Taxonomy" id="1673717"/>
    <lineage>
        <taxon>Bacteria</taxon>
        <taxon>Bacillati</taxon>
        <taxon>Bacillota</taxon>
        <taxon>Clostridia</taxon>
        <taxon>Eubacteriales</taxon>
        <taxon>Acutalibacteraceae</taxon>
        <taxon>Anaeromassilibacillus</taxon>
    </lineage>
</organism>
<dbReference type="Gene3D" id="3.30.70.20">
    <property type="match status" value="1"/>
</dbReference>
<name>A0ABS9MKF4_9FIRM</name>
<dbReference type="EMBL" id="JAKNHQ010000013">
    <property type="protein sequence ID" value="MCG4611273.1"/>
    <property type="molecule type" value="Genomic_DNA"/>
</dbReference>
<dbReference type="RefSeq" id="WP_087234952.1">
    <property type="nucleotide sequence ID" value="NZ_JAKNHQ010000013.1"/>
</dbReference>
<feature type="domain" description="4Fe-4S ferredoxin-type" evidence="1">
    <location>
        <begin position="80"/>
        <end position="109"/>
    </location>
</feature>
<dbReference type="InterPro" id="IPR009016">
    <property type="entry name" value="Fe_hydrogenase"/>
</dbReference>
<dbReference type="Proteomes" id="UP001298681">
    <property type="component" value="Unassembled WGS sequence"/>
</dbReference>
<gene>
    <name evidence="2" type="ORF">L0P57_10070</name>
</gene>
<proteinExistence type="predicted"/>
<accession>A0ABS9MKF4</accession>
<evidence type="ECO:0000259" key="1">
    <source>
        <dbReference type="PROSITE" id="PS51379"/>
    </source>
</evidence>
<dbReference type="InterPro" id="IPR017896">
    <property type="entry name" value="4Fe4S_Fe-S-bd"/>
</dbReference>
<dbReference type="InterPro" id="IPR004108">
    <property type="entry name" value="Fe_hydrogenase_lsu_C"/>
</dbReference>
<evidence type="ECO:0000313" key="2">
    <source>
        <dbReference type="EMBL" id="MCG4611273.1"/>
    </source>
</evidence>
<dbReference type="Gene3D" id="3.40.950.10">
    <property type="entry name" value="Fe-only Hydrogenase (Larger Subunit), Chain L, domain 3"/>
    <property type="match status" value="1"/>
</dbReference>
<dbReference type="InterPro" id="IPR050340">
    <property type="entry name" value="Cytosolic_Fe-S_CAF"/>
</dbReference>
<dbReference type="SUPFAM" id="SSF53920">
    <property type="entry name" value="Fe-only hydrogenase"/>
    <property type="match status" value="1"/>
</dbReference>
<keyword evidence="3" id="KW-1185">Reference proteome</keyword>